<dbReference type="PANTHER" id="PTHR33745:SF3">
    <property type="entry name" value="RSBT CO-ANTAGONIST PROTEIN RSBRC"/>
    <property type="match status" value="1"/>
</dbReference>
<dbReference type="InterPro" id="IPR051932">
    <property type="entry name" value="Bact_StressResp_Reg"/>
</dbReference>
<evidence type="ECO:0000256" key="3">
    <source>
        <dbReference type="SAM" id="MobiDB-lite"/>
    </source>
</evidence>
<comment type="caution">
    <text evidence="6">The sequence shown here is derived from an EMBL/GenBank/DDBJ whole genome shotgun (WGS) entry which is preliminary data.</text>
</comment>
<evidence type="ECO:0000256" key="1">
    <source>
        <dbReference type="ARBA" id="ARBA00022553"/>
    </source>
</evidence>
<dbReference type="NCBIfam" id="TIGR00229">
    <property type="entry name" value="sensory_box"/>
    <property type="match status" value="2"/>
</dbReference>
<dbReference type="EMBL" id="WJIE01000020">
    <property type="protein sequence ID" value="MRG97742.1"/>
    <property type="molecule type" value="Genomic_DNA"/>
</dbReference>
<feature type="domain" description="PAS" evidence="4">
    <location>
        <begin position="380"/>
        <end position="416"/>
    </location>
</feature>
<dbReference type="Pfam" id="PF13426">
    <property type="entry name" value="PAS_9"/>
    <property type="match status" value="1"/>
</dbReference>
<keyword evidence="7" id="KW-1185">Reference proteome</keyword>
<dbReference type="InterPro" id="IPR002645">
    <property type="entry name" value="STAS_dom"/>
</dbReference>
<dbReference type="CDD" id="cd00130">
    <property type="entry name" value="PAS"/>
    <property type="match status" value="2"/>
</dbReference>
<feature type="compositionally biased region" description="Polar residues" evidence="3">
    <location>
        <begin position="1"/>
        <end position="26"/>
    </location>
</feature>
<keyword evidence="1" id="KW-0597">Phosphoprotein</keyword>
<dbReference type="GO" id="GO:0006355">
    <property type="term" value="P:regulation of DNA-templated transcription"/>
    <property type="evidence" value="ECO:0007669"/>
    <property type="project" value="InterPro"/>
</dbReference>
<dbReference type="SMART" id="SM00091">
    <property type="entry name" value="PAS"/>
    <property type="match status" value="3"/>
</dbReference>
<dbReference type="Gene3D" id="3.30.750.24">
    <property type="entry name" value="STAS domain"/>
    <property type="match status" value="1"/>
</dbReference>
<dbReference type="AlphaFoldDB" id="A0A6N7PZU7"/>
<dbReference type="SUPFAM" id="SSF52091">
    <property type="entry name" value="SpoIIaa-like"/>
    <property type="match status" value="1"/>
</dbReference>
<dbReference type="SUPFAM" id="SSF55785">
    <property type="entry name" value="PYP-like sensor domain (PAS domain)"/>
    <property type="match status" value="3"/>
</dbReference>
<dbReference type="Gene3D" id="3.30.450.20">
    <property type="entry name" value="PAS domain"/>
    <property type="match status" value="3"/>
</dbReference>
<dbReference type="InterPro" id="IPR036513">
    <property type="entry name" value="STAS_dom_sf"/>
</dbReference>
<evidence type="ECO:0000256" key="2">
    <source>
        <dbReference type="SAM" id="Coils"/>
    </source>
</evidence>
<sequence>MSSAYSSPTYPWSSMVTRSGSSNTTCCEPKRSSRIIFPSPAVLTQPQEARTPRAGFRQRRRRARARRARMRPKQAQNARRFTKDTKRAMEHRDEVEALRAEVSALRAELAEVRAVRDRETQLAAGYRELFHGVPTAMAMTDGEGRVVEVNEAFISLLGYTQDDLRGRSTDEISHPDDLPVERTLFASLARGARPFVEFEKRYRRKDGTWMWARLFTGVARNEAGEIFAAYGVLKDAEEELSTTVTSVRAVEARNRALLDAVPDLLFVMSRDGRFLDCKPARDVPLLVSPAQFLGRRLVDVFPFDWARRQADVIRDVAEDGEARMDGYAVETPDGVMHFESMFSRASTGEVVVAIRDVTKRVRAEKERDRLAEEVSAQVNELRRWKALADRAPDGISIVGLDGGVTYANPAFEEMMGRGPLIGTNVSSLLATGEEARRIDAVLRSEGQHRGDIVLVRGDRTQITTQGVMFVMTNEDGTPASFGSIMRDRTEERLAEEERLLLREKLIQAQQKLIEELETPILPVAPGVLVMPLVGRVDTARAERLLGSLLEGTTTHGARVVILDITGVPVVDADVAEGLVRAARAVRLLGAETLLTGVGPLVARQLVAHAEEVSVLRPCSTLERAVALALGMSRARGERAGGGRQGDAKAG</sequence>
<dbReference type="Pfam" id="PF08448">
    <property type="entry name" value="PAS_4"/>
    <property type="match status" value="1"/>
</dbReference>
<dbReference type="SMART" id="SM00086">
    <property type="entry name" value="PAC"/>
    <property type="match status" value="2"/>
</dbReference>
<protein>
    <submittedName>
        <fullName evidence="6">PAS domain S-box protein</fullName>
    </submittedName>
</protein>
<dbReference type="InterPro" id="IPR000014">
    <property type="entry name" value="PAS"/>
</dbReference>
<dbReference type="InterPro" id="IPR013656">
    <property type="entry name" value="PAS_4"/>
</dbReference>
<reference evidence="6 7" key="1">
    <citation type="submission" date="2019-10" db="EMBL/GenBank/DDBJ databases">
        <title>A soil myxobacterium in the family Polyangiaceae.</title>
        <authorList>
            <person name="Li Y."/>
            <person name="Wang J."/>
        </authorList>
    </citation>
    <scope>NUCLEOTIDE SEQUENCE [LARGE SCALE GENOMIC DNA]</scope>
    <source>
        <strain evidence="6 7">DSM 14734</strain>
    </source>
</reference>
<evidence type="ECO:0000259" key="5">
    <source>
        <dbReference type="PROSITE" id="PS50801"/>
    </source>
</evidence>
<dbReference type="Proteomes" id="UP000440224">
    <property type="component" value="Unassembled WGS sequence"/>
</dbReference>
<gene>
    <name evidence="6" type="ORF">GF068_38340</name>
</gene>
<keyword evidence="2" id="KW-0175">Coiled coil</keyword>
<dbReference type="Pfam" id="PF00989">
    <property type="entry name" value="PAS"/>
    <property type="match status" value="1"/>
</dbReference>
<organism evidence="6 7">
    <name type="scientific">Polyangium spumosum</name>
    <dbReference type="NCBI Taxonomy" id="889282"/>
    <lineage>
        <taxon>Bacteria</taxon>
        <taxon>Pseudomonadati</taxon>
        <taxon>Myxococcota</taxon>
        <taxon>Polyangia</taxon>
        <taxon>Polyangiales</taxon>
        <taxon>Polyangiaceae</taxon>
        <taxon>Polyangium</taxon>
    </lineage>
</organism>
<dbReference type="InterPro" id="IPR013767">
    <property type="entry name" value="PAS_fold"/>
</dbReference>
<evidence type="ECO:0000313" key="6">
    <source>
        <dbReference type="EMBL" id="MRG97742.1"/>
    </source>
</evidence>
<dbReference type="OrthoDB" id="9800154at2"/>
<evidence type="ECO:0000313" key="7">
    <source>
        <dbReference type="Proteomes" id="UP000440224"/>
    </source>
</evidence>
<feature type="domain" description="PAS" evidence="4">
    <location>
        <begin position="122"/>
        <end position="192"/>
    </location>
</feature>
<dbReference type="CDD" id="cd07041">
    <property type="entry name" value="STAS_RsbR_RsbS_like"/>
    <property type="match status" value="1"/>
</dbReference>
<evidence type="ECO:0000259" key="4">
    <source>
        <dbReference type="PROSITE" id="PS50112"/>
    </source>
</evidence>
<accession>A0A6N7PZU7</accession>
<dbReference type="PROSITE" id="PS50112">
    <property type="entry name" value="PAS"/>
    <property type="match status" value="2"/>
</dbReference>
<name>A0A6N7PZU7_9BACT</name>
<feature type="coiled-coil region" evidence="2">
    <location>
        <begin position="88"/>
        <end position="115"/>
    </location>
</feature>
<dbReference type="InterPro" id="IPR035965">
    <property type="entry name" value="PAS-like_dom_sf"/>
</dbReference>
<feature type="domain" description="STAS" evidence="5">
    <location>
        <begin position="517"/>
        <end position="628"/>
    </location>
</feature>
<dbReference type="InterPro" id="IPR001610">
    <property type="entry name" value="PAC"/>
</dbReference>
<dbReference type="PANTHER" id="PTHR33745">
    <property type="entry name" value="RSBT ANTAGONIST PROTEIN RSBS-RELATED"/>
    <property type="match status" value="1"/>
</dbReference>
<dbReference type="PROSITE" id="PS50801">
    <property type="entry name" value="STAS"/>
    <property type="match status" value="1"/>
</dbReference>
<dbReference type="Pfam" id="PF01740">
    <property type="entry name" value="STAS"/>
    <property type="match status" value="1"/>
</dbReference>
<feature type="region of interest" description="Disordered" evidence="3">
    <location>
        <begin position="1"/>
        <end position="29"/>
    </location>
</feature>
<proteinExistence type="predicted"/>